<feature type="compositionally biased region" description="Basic and acidic residues" evidence="9">
    <location>
        <begin position="338"/>
        <end position="353"/>
    </location>
</feature>
<dbReference type="Proteomes" id="UP000266841">
    <property type="component" value="Unassembled WGS sequence"/>
</dbReference>
<feature type="transmembrane region" description="Helical" evidence="8">
    <location>
        <begin position="593"/>
        <end position="616"/>
    </location>
</feature>
<keyword evidence="3 8" id="KW-0256">Endoplasmic reticulum</keyword>
<dbReference type="EC" id="3.4.23.-" evidence="8"/>
<keyword evidence="8" id="KW-0378">Hydrolase</keyword>
<feature type="region of interest" description="Disordered" evidence="9">
    <location>
        <begin position="1"/>
        <end position="77"/>
    </location>
</feature>
<evidence type="ECO:0000313" key="10">
    <source>
        <dbReference type="EMBL" id="EJK73748.1"/>
    </source>
</evidence>
<keyword evidence="11" id="KW-1185">Reference proteome</keyword>
<proteinExistence type="inferred from homology"/>
<dbReference type="OrthoDB" id="432970at2759"/>
<comment type="domain">
    <text evidence="8">The PAL motif is required for normal active site conformation.</text>
</comment>
<dbReference type="GO" id="GO:0007219">
    <property type="term" value="P:Notch signaling pathway"/>
    <property type="evidence" value="ECO:0007669"/>
    <property type="project" value="UniProtKB-KW"/>
</dbReference>
<protein>
    <recommendedName>
        <fullName evidence="8">Presenilin</fullName>
        <ecNumber evidence="8">3.4.23.-</ecNumber>
    </recommendedName>
</protein>
<dbReference type="SMART" id="SM00730">
    <property type="entry name" value="PSN"/>
    <property type="match status" value="1"/>
</dbReference>
<feature type="compositionally biased region" description="Low complexity" evidence="9">
    <location>
        <begin position="43"/>
        <end position="52"/>
    </location>
</feature>
<evidence type="ECO:0000256" key="7">
    <source>
        <dbReference type="ARBA" id="ARBA00023136"/>
    </source>
</evidence>
<keyword evidence="6 8" id="KW-0333">Golgi apparatus</keyword>
<dbReference type="InterPro" id="IPR042524">
    <property type="entry name" value="Presenilin_C"/>
</dbReference>
<dbReference type="GO" id="GO:0070765">
    <property type="term" value="C:gamma-secretase complex"/>
    <property type="evidence" value="ECO:0007669"/>
    <property type="project" value="TreeGrafter"/>
</dbReference>
<evidence type="ECO:0000256" key="4">
    <source>
        <dbReference type="ARBA" id="ARBA00022976"/>
    </source>
</evidence>
<evidence type="ECO:0000256" key="8">
    <source>
        <dbReference type="RuleBase" id="RU361148"/>
    </source>
</evidence>
<dbReference type="GO" id="GO:0005789">
    <property type="term" value="C:endoplasmic reticulum membrane"/>
    <property type="evidence" value="ECO:0007669"/>
    <property type="project" value="UniProtKB-SubCell"/>
</dbReference>
<feature type="region of interest" description="Disordered" evidence="9">
    <location>
        <begin position="105"/>
        <end position="129"/>
    </location>
</feature>
<evidence type="ECO:0000256" key="6">
    <source>
        <dbReference type="ARBA" id="ARBA00023034"/>
    </source>
</evidence>
<feature type="compositionally biased region" description="Polar residues" evidence="9">
    <location>
        <begin position="105"/>
        <end position="120"/>
    </location>
</feature>
<comment type="similarity">
    <text evidence="1 8">Belongs to the peptidase A22A family.</text>
</comment>
<feature type="transmembrane region" description="Helical" evidence="8">
    <location>
        <begin position="228"/>
        <end position="248"/>
    </location>
</feature>
<organism evidence="10 11">
    <name type="scientific">Thalassiosira oceanica</name>
    <name type="common">Marine diatom</name>
    <dbReference type="NCBI Taxonomy" id="159749"/>
    <lineage>
        <taxon>Eukaryota</taxon>
        <taxon>Sar</taxon>
        <taxon>Stramenopiles</taxon>
        <taxon>Ochrophyta</taxon>
        <taxon>Bacillariophyta</taxon>
        <taxon>Coscinodiscophyceae</taxon>
        <taxon>Thalassiosirophycidae</taxon>
        <taxon>Thalassiosirales</taxon>
        <taxon>Thalassiosiraceae</taxon>
        <taxon>Thalassiosira</taxon>
    </lineage>
</organism>
<dbReference type="InterPro" id="IPR006639">
    <property type="entry name" value="Preselin/SPP"/>
</dbReference>
<gene>
    <name evidence="10" type="ORF">THAOC_04613</name>
</gene>
<feature type="region of interest" description="Disordered" evidence="9">
    <location>
        <begin position="331"/>
        <end position="430"/>
    </location>
</feature>
<comment type="caution">
    <text evidence="10">The sequence shown here is derived from an EMBL/GenBank/DDBJ whole genome shotgun (WGS) entry which is preliminary data.</text>
</comment>
<name>K0T4V4_THAOC</name>
<comment type="subcellular location">
    <subcellularLocation>
        <location evidence="8">Endoplasmic reticulum membrane</location>
        <topology evidence="8">Multi-pass membrane protein</topology>
    </subcellularLocation>
    <subcellularLocation>
        <location evidence="8">Golgi apparatus membrane</location>
        <topology evidence="8">Multi-pass membrane protein</topology>
    </subcellularLocation>
</comment>
<dbReference type="GO" id="GO:0000139">
    <property type="term" value="C:Golgi membrane"/>
    <property type="evidence" value="ECO:0007669"/>
    <property type="project" value="UniProtKB-SubCell"/>
</dbReference>
<dbReference type="GO" id="GO:0016485">
    <property type="term" value="P:protein processing"/>
    <property type="evidence" value="ECO:0007669"/>
    <property type="project" value="InterPro"/>
</dbReference>
<feature type="transmembrane region" description="Helical" evidence="8">
    <location>
        <begin position="195"/>
        <end position="216"/>
    </location>
</feature>
<feature type="transmembrane region" description="Helical" evidence="8">
    <location>
        <begin position="255"/>
        <end position="272"/>
    </location>
</feature>
<feature type="compositionally biased region" description="Low complexity" evidence="9">
    <location>
        <begin position="359"/>
        <end position="370"/>
    </location>
</feature>
<reference evidence="10 11" key="1">
    <citation type="journal article" date="2012" name="Genome Biol.">
        <title>Genome and low-iron response of an oceanic diatom adapted to chronic iron limitation.</title>
        <authorList>
            <person name="Lommer M."/>
            <person name="Specht M."/>
            <person name="Roy A.S."/>
            <person name="Kraemer L."/>
            <person name="Andreson R."/>
            <person name="Gutowska M.A."/>
            <person name="Wolf J."/>
            <person name="Bergner S.V."/>
            <person name="Schilhabel M.B."/>
            <person name="Klostermeier U.C."/>
            <person name="Beiko R.G."/>
            <person name="Rosenstiel P."/>
            <person name="Hippler M."/>
            <person name="Laroche J."/>
        </authorList>
    </citation>
    <scope>NUCLEOTIDE SEQUENCE [LARGE SCALE GENOMIC DNA]</scope>
    <source>
        <strain evidence="10 11">CCMP1005</strain>
    </source>
</reference>
<dbReference type="GO" id="GO:0006509">
    <property type="term" value="P:membrane protein ectodomain proteolysis"/>
    <property type="evidence" value="ECO:0007669"/>
    <property type="project" value="TreeGrafter"/>
</dbReference>
<evidence type="ECO:0000313" key="11">
    <source>
        <dbReference type="Proteomes" id="UP000266841"/>
    </source>
</evidence>
<keyword evidence="4 8" id="KW-0914">Notch signaling pathway</keyword>
<dbReference type="PANTHER" id="PTHR10202">
    <property type="entry name" value="PRESENILIN"/>
    <property type="match status" value="1"/>
</dbReference>
<dbReference type="AlphaFoldDB" id="K0T4V4"/>
<dbReference type="Gene3D" id="1.10.472.100">
    <property type="entry name" value="Presenilin"/>
    <property type="match status" value="1"/>
</dbReference>
<feature type="transmembrane region" description="Helical" evidence="8">
    <location>
        <begin position="278"/>
        <end position="299"/>
    </location>
</feature>
<comment type="subunit">
    <text evidence="8">Homodimer.</text>
</comment>
<keyword evidence="8" id="KW-0645">Protease</keyword>
<comment type="function">
    <text evidence="8">Probable subunit of the gamma-secretase complex, an endoprotease complex that catalyzes the intramembrane cleavage of integral membrane proteins such as Notch receptors.</text>
</comment>
<accession>K0T4V4</accession>
<dbReference type="PRINTS" id="PR01072">
    <property type="entry name" value="PRESENILIN"/>
</dbReference>
<evidence type="ECO:0000256" key="3">
    <source>
        <dbReference type="ARBA" id="ARBA00022824"/>
    </source>
</evidence>
<keyword evidence="2 8" id="KW-0812">Transmembrane</keyword>
<keyword evidence="7 8" id="KW-0472">Membrane</keyword>
<dbReference type="InterPro" id="IPR001108">
    <property type="entry name" value="Peptidase_A22A"/>
</dbReference>
<keyword evidence="5 8" id="KW-1133">Transmembrane helix</keyword>
<dbReference type="PANTHER" id="PTHR10202:SF13">
    <property type="entry name" value="PRESENILIN HOMOLOG"/>
    <property type="match status" value="1"/>
</dbReference>
<evidence type="ECO:0000256" key="2">
    <source>
        <dbReference type="ARBA" id="ARBA00022692"/>
    </source>
</evidence>
<dbReference type="Pfam" id="PF01080">
    <property type="entry name" value="Presenilin"/>
    <property type="match status" value="1"/>
</dbReference>
<evidence type="ECO:0000256" key="5">
    <source>
        <dbReference type="ARBA" id="ARBA00022989"/>
    </source>
</evidence>
<evidence type="ECO:0000256" key="9">
    <source>
        <dbReference type="SAM" id="MobiDB-lite"/>
    </source>
</evidence>
<dbReference type="eggNOG" id="KOG2736">
    <property type="taxonomic scope" value="Eukaryota"/>
</dbReference>
<dbReference type="EMBL" id="AGNL01004242">
    <property type="protein sequence ID" value="EJK73748.1"/>
    <property type="molecule type" value="Genomic_DNA"/>
</dbReference>
<dbReference type="GO" id="GO:0042500">
    <property type="term" value="F:aspartic endopeptidase activity, intramembrane cleaving"/>
    <property type="evidence" value="ECO:0007669"/>
    <property type="project" value="InterPro"/>
</dbReference>
<evidence type="ECO:0000256" key="1">
    <source>
        <dbReference type="ARBA" id="ARBA00008604"/>
    </source>
</evidence>
<feature type="transmembrane region" description="Helical" evidence="8">
    <location>
        <begin position="563"/>
        <end position="587"/>
    </location>
</feature>
<sequence length="627" mass="68457">MAMYLHAREFPSSAREFPSSAHSLSKRPSQHRGGWSGQHPAPAGRSMSSSGREGAGGGREGVSRDSPHQPPHPNTWAGLAFEPIALVAYWRSGEPNMDAPVNERQQNSVAVGTPATNADDSSNKKERDPISQQVVFLDPPVCLTMILAALAVHYVNTEQTREAGEKALARSYQVFDISEEQSAATSIGLGCMKCLIGYMVFASTALLGFLGSQMFMVAIQKYRIPLDWLTFVFVMYNFAITGVIAVFYQKGVPTYVNQGYLVLTSVIVAWQLSYFNEWMSWTLLIALALYDLCAVLTPCGPLKALVKEMSKDNAPSMPGLLYEAGLPDNAVRPGRPSLDAEDHNNNDENENRRRTSQNSGAEAASSGESETVVERPSGVAPISGAKKDGRSQLNVGRFKPKGRTQGNCPESSRVEIAPKTPQLDPENPRHAESDATMLPLAIAKVYKLPLVFPSSAEKIDTSTPKAYLNQDFDAADLRSKVKVMLPRRGGRIETVISKGKENYVVYNKDGELKRTLLVDKRGKVMEVVSGGEDDEEIDNNIKLGLGDFIFYSVLVSKATERGFAPFVACFLCILQGLGGTLVLLAVYHKALPALPSSIFLSVAMFVLAVFVITPWIEDMWTAGPYYV</sequence>